<reference evidence="8 9" key="1">
    <citation type="journal article" date="2012" name="Eukaryot. Cell">
        <title>Genome sequence of the fungus Glarea lozoyensis: the first genome sequence of a species from the Helotiaceae family.</title>
        <authorList>
            <person name="Youssar L."/>
            <person name="Gruening B.A."/>
            <person name="Erxleben A."/>
            <person name="Guenther S."/>
            <person name="Huettel W."/>
        </authorList>
    </citation>
    <scope>NUCLEOTIDE SEQUENCE [LARGE SCALE GENOMIC DNA]</scope>
    <source>
        <strain evidence="9">ATCC 74030 / MF5533</strain>
    </source>
</reference>
<evidence type="ECO:0000256" key="5">
    <source>
        <dbReference type="ARBA" id="ARBA00023136"/>
    </source>
</evidence>
<evidence type="ECO:0000256" key="4">
    <source>
        <dbReference type="ARBA" id="ARBA00022989"/>
    </source>
</evidence>
<gene>
    <name evidence="8" type="ORF">M7I_2550</name>
</gene>
<dbReference type="GO" id="GO:0005886">
    <property type="term" value="C:plasma membrane"/>
    <property type="evidence" value="ECO:0007669"/>
    <property type="project" value="TreeGrafter"/>
</dbReference>
<name>H0EJ27_GLAL7</name>
<dbReference type="InterPro" id="IPR023271">
    <property type="entry name" value="Aquaporin-like"/>
</dbReference>
<organism evidence="8 9">
    <name type="scientific">Glarea lozoyensis (strain ATCC 74030 / MF5533)</name>
    <dbReference type="NCBI Taxonomy" id="1104152"/>
    <lineage>
        <taxon>Eukaryota</taxon>
        <taxon>Fungi</taxon>
        <taxon>Dikarya</taxon>
        <taxon>Ascomycota</taxon>
        <taxon>Pezizomycotina</taxon>
        <taxon>Leotiomycetes</taxon>
        <taxon>Helotiales</taxon>
        <taxon>Helotiaceae</taxon>
        <taxon>Glarea</taxon>
    </lineage>
</organism>
<evidence type="ECO:0000256" key="1">
    <source>
        <dbReference type="ARBA" id="ARBA00004141"/>
    </source>
</evidence>
<accession>H0EJ27</accession>
<dbReference type="PRINTS" id="PR00783">
    <property type="entry name" value="MINTRINSICP"/>
</dbReference>
<dbReference type="InParanoid" id="H0EJ27"/>
<evidence type="ECO:0000256" key="2">
    <source>
        <dbReference type="ARBA" id="ARBA00006175"/>
    </source>
</evidence>
<comment type="similarity">
    <text evidence="2 6">Belongs to the MIP/aquaporin (TC 1.A.8) family.</text>
</comment>
<keyword evidence="9" id="KW-1185">Reference proteome</keyword>
<dbReference type="SUPFAM" id="SSF81338">
    <property type="entry name" value="Aquaporin-like"/>
    <property type="match status" value="1"/>
</dbReference>
<dbReference type="GO" id="GO:0015250">
    <property type="term" value="F:water channel activity"/>
    <property type="evidence" value="ECO:0007669"/>
    <property type="project" value="TreeGrafter"/>
</dbReference>
<dbReference type="HOGENOM" id="CLU_020019_1_4_1"/>
<dbReference type="PANTHER" id="PTHR19139">
    <property type="entry name" value="AQUAPORIN TRANSPORTER"/>
    <property type="match status" value="1"/>
</dbReference>
<keyword evidence="4 7" id="KW-1133">Transmembrane helix</keyword>
<keyword evidence="6" id="KW-0813">Transport</keyword>
<feature type="transmembrane region" description="Helical" evidence="7">
    <location>
        <begin position="181"/>
        <end position="198"/>
    </location>
</feature>
<dbReference type="FunCoup" id="H0EJ27">
    <property type="interactions" value="140"/>
</dbReference>
<dbReference type="AlphaFoldDB" id="H0EJ27"/>
<keyword evidence="3 6" id="KW-0812">Transmembrane</keyword>
<evidence type="ECO:0000256" key="6">
    <source>
        <dbReference type="RuleBase" id="RU000477"/>
    </source>
</evidence>
<sequence>MNIHKSPTTLSRVDPLKHVFRRIFSALPDGARGTVVAIIGEFLGTLCFIFFAFAGGEVAAASSNKKQNEGVSTGTASKNPALLLYVSLSAGFSLLIFVSLGMALIGAITWVRCAVLTVTQFVATIAASYMVEALFNGGLHVSTELGGDISVAQGVLIEMILTAQLIFTIFMLAAEKHAATFLAPIGIGLSLFIAELVGEDPKP</sequence>
<feature type="transmembrane region" description="Helical" evidence="7">
    <location>
        <begin position="113"/>
        <end position="131"/>
    </location>
</feature>
<protein>
    <submittedName>
        <fullName evidence="8">Putative Aquaporin-2</fullName>
    </submittedName>
</protein>
<evidence type="ECO:0000313" key="8">
    <source>
        <dbReference type="EMBL" id="EHL01460.1"/>
    </source>
</evidence>
<dbReference type="Gene3D" id="1.20.1080.10">
    <property type="entry name" value="Glycerol uptake facilitator protein"/>
    <property type="match status" value="1"/>
</dbReference>
<dbReference type="InterPro" id="IPR000425">
    <property type="entry name" value="MIP"/>
</dbReference>
<dbReference type="PANTHER" id="PTHR19139:SF199">
    <property type="entry name" value="MIP17260P"/>
    <property type="match status" value="1"/>
</dbReference>
<evidence type="ECO:0000256" key="3">
    <source>
        <dbReference type="ARBA" id="ARBA00022692"/>
    </source>
</evidence>
<proteinExistence type="inferred from homology"/>
<keyword evidence="5 7" id="KW-0472">Membrane</keyword>
<feature type="transmembrane region" description="Helical" evidence="7">
    <location>
        <begin position="31"/>
        <end position="54"/>
    </location>
</feature>
<feature type="transmembrane region" description="Helical" evidence="7">
    <location>
        <begin position="151"/>
        <end position="174"/>
    </location>
</feature>
<evidence type="ECO:0000256" key="7">
    <source>
        <dbReference type="SAM" id="Phobius"/>
    </source>
</evidence>
<dbReference type="InterPro" id="IPR034294">
    <property type="entry name" value="Aquaporin_transptr"/>
</dbReference>
<dbReference type="Proteomes" id="UP000005446">
    <property type="component" value="Unassembled WGS sequence"/>
</dbReference>
<feature type="transmembrane region" description="Helical" evidence="7">
    <location>
        <begin position="82"/>
        <end position="106"/>
    </location>
</feature>
<comment type="caution">
    <text evidence="8">The sequence shown here is derived from an EMBL/GenBank/DDBJ whole genome shotgun (WGS) entry which is preliminary data.</text>
</comment>
<evidence type="ECO:0000313" key="9">
    <source>
        <dbReference type="Proteomes" id="UP000005446"/>
    </source>
</evidence>
<comment type="subcellular location">
    <subcellularLocation>
        <location evidence="1">Membrane</location>
        <topology evidence="1">Multi-pass membrane protein</topology>
    </subcellularLocation>
</comment>
<dbReference type="Pfam" id="PF00230">
    <property type="entry name" value="MIP"/>
    <property type="match status" value="1"/>
</dbReference>
<dbReference type="OrthoDB" id="3222at2759"/>
<dbReference type="EMBL" id="AGUE01000053">
    <property type="protein sequence ID" value="EHL01460.1"/>
    <property type="molecule type" value="Genomic_DNA"/>
</dbReference>